<dbReference type="Proteomes" id="UP001501391">
    <property type="component" value="Unassembled WGS sequence"/>
</dbReference>
<keyword evidence="1" id="KW-0732">Signal</keyword>
<evidence type="ECO:0000256" key="1">
    <source>
        <dbReference type="SAM" id="SignalP"/>
    </source>
</evidence>
<dbReference type="EMBL" id="BAAAOQ010000001">
    <property type="protein sequence ID" value="GAA2190576.1"/>
    <property type="molecule type" value="Genomic_DNA"/>
</dbReference>
<evidence type="ECO:0000313" key="3">
    <source>
        <dbReference type="Proteomes" id="UP001501391"/>
    </source>
</evidence>
<accession>A0ABN3B8M4</accession>
<keyword evidence="3" id="KW-1185">Reference proteome</keyword>
<protein>
    <submittedName>
        <fullName evidence="2">Uncharacterized protein</fullName>
    </submittedName>
</protein>
<reference evidence="2 3" key="1">
    <citation type="journal article" date="2019" name="Int. J. Syst. Evol. Microbiol.">
        <title>The Global Catalogue of Microorganisms (GCM) 10K type strain sequencing project: providing services to taxonomists for standard genome sequencing and annotation.</title>
        <authorList>
            <consortium name="The Broad Institute Genomics Platform"/>
            <consortium name="The Broad Institute Genome Sequencing Center for Infectious Disease"/>
            <person name="Wu L."/>
            <person name="Ma J."/>
        </authorList>
    </citation>
    <scope>NUCLEOTIDE SEQUENCE [LARGE SCALE GENOMIC DNA]</scope>
    <source>
        <strain evidence="2 3">JCM 14924</strain>
    </source>
</reference>
<dbReference type="RefSeq" id="WP_346161829.1">
    <property type="nucleotide sequence ID" value="NZ_BAAAOQ010000001.1"/>
</dbReference>
<feature type="signal peptide" evidence="1">
    <location>
        <begin position="1"/>
        <end position="29"/>
    </location>
</feature>
<name>A0ABN3B8M4_9ACTN</name>
<organism evidence="2 3">
    <name type="scientific">Streptomyces bangladeshensis</name>
    <dbReference type="NCBI Taxonomy" id="295352"/>
    <lineage>
        <taxon>Bacteria</taxon>
        <taxon>Bacillati</taxon>
        <taxon>Actinomycetota</taxon>
        <taxon>Actinomycetes</taxon>
        <taxon>Kitasatosporales</taxon>
        <taxon>Streptomycetaceae</taxon>
        <taxon>Streptomyces</taxon>
    </lineage>
</organism>
<evidence type="ECO:0000313" key="2">
    <source>
        <dbReference type="EMBL" id="GAA2190576.1"/>
    </source>
</evidence>
<gene>
    <name evidence="2" type="ORF">GCM10009787_00100</name>
</gene>
<feature type="chain" id="PRO_5046688507" evidence="1">
    <location>
        <begin position="30"/>
        <end position="117"/>
    </location>
</feature>
<comment type="caution">
    <text evidence="2">The sequence shown here is derived from an EMBL/GenBank/DDBJ whole genome shotgun (WGS) entry which is preliminary data.</text>
</comment>
<sequence length="117" mass="11598">MSLRSVTAAVGAACSALVLLLAVPGSASAATGQFRYTYTTAEGYEAVGFLNNPASGTCITLSPPAAEPGAASRAPRNLTDATATVFLDADCEGGVSYALPPGAGASGRLLLRSVVFS</sequence>
<proteinExistence type="predicted"/>